<keyword evidence="6" id="KW-1185">Reference proteome</keyword>
<feature type="signal peptide" evidence="2">
    <location>
        <begin position="1"/>
        <end position="26"/>
    </location>
</feature>
<dbReference type="NCBIfam" id="TIGR02795">
    <property type="entry name" value="tol_pal_ybgF"/>
    <property type="match status" value="1"/>
</dbReference>
<dbReference type="HAMAP" id="MF_02066">
    <property type="entry name" value="CpoB"/>
    <property type="match status" value="1"/>
</dbReference>
<dbReference type="GO" id="GO:0043093">
    <property type="term" value="P:FtsZ-dependent cytokinesis"/>
    <property type="evidence" value="ECO:0007669"/>
    <property type="project" value="UniProtKB-UniRule"/>
</dbReference>
<feature type="domain" description="Outer membrane lipoprotein BamD-like" evidence="3">
    <location>
        <begin position="132"/>
        <end position="253"/>
    </location>
</feature>
<dbReference type="InterPro" id="IPR039565">
    <property type="entry name" value="BamD-like"/>
</dbReference>
<name>A0A2D2DTR2_9BURK</name>
<organism evidence="5 6">
    <name type="scientific">Massilia violaceinigra</name>
    <dbReference type="NCBI Taxonomy" id="2045208"/>
    <lineage>
        <taxon>Bacteria</taxon>
        <taxon>Pseudomonadati</taxon>
        <taxon>Pseudomonadota</taxon>
        <taxon>Betaproteobacteria</taxon>
        <taxon>Burkholderiales</taxon>
        <taxon>Oxalobacteraceae</taxon>
        <taxon>Telluria group</taxon>
        <taxon>Massilia</taxon>
    </lineage>
</organism>
<dbReference type="Pfam" id="PF13525">
    <property type="entry name" value="YfiO"/>
    <property type="match status" value="1"/>
</dbReference>
<accession>A0A2D2DTR2</accession>
<dbReference type="InterPro" id="IPR032519">
    <property type="entry name" value="YbgF_tri"/>
</dbReference>
<comment type="subcellular location">
    <subcellularLocation>
        <location evidence="2">Periplasm</location>
    </subcellularLocation>
</comment>
<dbReference type="PROSITE" id="PS51257">
    <property type="entry name" value="PROKAR_LIPOPROTEIN"/>
    <property type="match status" value="1"/>
</dbReference>
<reference evidence="5" key="1">
    <citation type="submission" date="2017-10" db="EMBL/GenBank/DDBJ databases">
        <title>Massilia psychrophilum sp. nov., a novel purple-pigmented bacterium isolated from Tianshan glacier, Xinjiang Municipality, China.</title>
        <authorList>
            <person name="Wang H."/>
        </authorList>
    </citation>
    <scope>NUCLEOTIDE SEQUENCE [LARGE SCALE GENOMIC DNA]</scope>
    <source>
        <strain evidence="5">B2</strain>
    </source>
</reference>
<keyword evidence="2" id="KW-0131">Cell cycle</keyword>
<proteinExistence type="inferred from homology"/>
<feature type="coiled-coil region" evidence="2">
    <location>
        <begin position="72"/>
        <end position="99"/>
    </location>
</feature>
<dbReference type="InterPro" id="IPR011990">
    <property type="entry name" value="TPR-like_helical_dom_sf"/>
</dbReference>
<feature type="chain" id="PRO_5013974825" description="Cell division coordinator CpoB" evidence="2">
    <location>
        <begin position="27"/>
        <end position="253"/>
    </location>
</feature>
<evidence type="ECO:0000256" key="2">
    <source>
        <dbReference type="HAMAP-Rule" id="MF_02066"/>
    </source>
</evidence>
<dbReference type="InterPro" id="IPR014162">
    <property type="entry name" value="CpoB_C"/>
</dbReference>
<keyword evidence="2" id="KW-0175">Coiled coil</keyword>
<dbReference type="SUPFAM" id="SSF48452">
    <property type="entry name" value="TPR-like"/>
    <property type="match status" value="1"/>
</dbReference>
<dbReference type="Proteomes" id="UP000229897">
    <property type="component" value="Chromosome"/>
</dbReference>
<evidence type="ECO:0000313" key="5">
    <source>
        <dbReference type="EMBL" id="ATQ78364.1"/>
    </source>
</evidence>
<sequence precursor="true">MITLSKSRIAAACVALAACMPLQGHAGLLDDDEARKAIIDLRAKVESMARELNARIDTKSDRSSALDMVNQQEQTLSEIAKLRGQVEVLSNELANAQKRQKDMYSDLDERMRKLEPRQVTIDGREAAVDPNEQRAYDAAMVMFKGGDYKSAAAALGEFVRRYPASGYAANAQYWLGNAHFAQRDFKGAIAAQEVVVSQYRDSAKAPDAILNIASSYTELKDIKNAKKALKELVLKYPDSSAAQAAKDRLAVLK</sequence>
<dbReference type="EMBL" id="CP024608">
    <property type="protein sequence ID" value="ATQ78364.1"/>
    <property type="molecule type" value="Genomic_DNA"/>
</dbReference>
<evidence type="ECO:0000259" key="4">
    <source>
        <dbReference type="Pfam" id="PF16331"/>
    </source>
</evidence>
<comment type="function">
    <text evidence="2">Mediates coordination of peptidoglycan synthesis and outer membrane constriction during cell division.</text>
</comment>
<dbReference type="InterPro" id="IPR034706">
    <property type="entry name" value="CpoB"/>
</dbReference>
<protein>
    <recommendedName>
        <fullName evidence="2">Cell division coordinator CpoB</fullName>
    </recommendedName>
</protein>
<evidence type="ECO:0000313" key="6">
    <source>
        <dbReference type="Proteomes" id="UP000229897"/>
    </source>
</evidence>
<dbReference type="RefSeq" id="WP_099881331.1">
    <property type="nucleotide sequence ID" value="NZ_CP024608.1"/>
</dbReference>
<dbReference type="Gene3D" id="1.25.40.10">
    <property type="entry name" value="Tetratricopeptide repeat domain"/>
    <property type="match status" value="1"/>
</dbReference>
<dbReference type="OrthoDB" id="8525418at2"/>
<dbReference type="KEGG" id="mass:CR152_30530"/>
<feature type="domain" description="YbgF trimerisation" evidence="4">
    <location>
        <begin position="60"/>
        <end position="118"/>
    </location>
</feature>
<dbReference type="GO" id="GO:0070206">
    <property type="term" value="P:protein trimerization"/>
    <property type="evidence" value="ECO:0007669"/>
    <property type="project" value="InterPro"/>
</dbReference>
<dbReference type="GO" id="GO:0030288">
    <property type="term" value="C:outer membrane-bounded periplasmic space"/>
    <property type="evidence" value="ECO:0007669"/>
    <property type="project" value="UniProtKB-UniRule"/>
</dbReference>
<comment type="similarity">
    <text evidence="2">Belongs to the CpoB family.</text>
</comment>
<dbReference type="Pfam" id="PF16331">
    <property type="entry name" value="TolA_bind_tri"/>
    <property type="match status" value="1"/>
</dbReference>
<keyword evidence="2" id="KW-0574">Periplasm</keyword>
<evidence type="ECO:0000259" key="3">
    <source>
        <dbReference type="Pfam" id="PF13525"/>
    </source>
</evidence>
<dbReference type="Gene3D" id="1.20.5.110">
    <property type="match status" value="1"/>
</dbReference>
<evidence type="ECO:0000256" key="1">
    <source>
        <dbReference type="ARBA" id="ARBA00022729"/>
    </source>
</evidence>
<dbReference type="AlphaFoldDB" id="A0A2D2DTR2"/>
<keyword evidence="1 2" id="KW-0732">Signal</keyword>
<keyword evidence="2" id="KW-0132">Cell division</keyword>
<gene>
    <name evidence="5" type="primary">ygbF</name>
    <name evidence="2" type="synonym">cpoB</name>
    <name evidence="5" type="ORF">CR152_30530</name>
</gene>